<evidence type="ECO:0000313" key="1">
    <source>
        <dbReference type="EMBL" id="MBB5202548.1"/>
    </source>
</evidence>
<evidence type="ECO:0000313" key="2">
    <source>
        <dbReference type="Proteomes" id="UP000571084"/>
    </source>
</evidence>
<gene>
    <name evidence="1" type="ORF">HNR39_004415</name>
</gene>
<accession>A0A840RZL6</accession>
<organism evidence="1 2">
    <name type="scientific">Glaciimonas immobilis</name>
    <dbReference type="NCBI Taxonomy" id="728004"/>
    <lineage>
        <taxon>Bacteria</taxon>
        <taxon>Pseudomonadati</taxon>
        <taxon>Pseudomonadota</taxon>
        <taxon>Betaproteobacteria</taxon>
        <taxon>Burkholderiales</taxon>
        <taxon>Oxalobacteraceae</taxon>
        <taxon>Glaciimonas</taxon>
    </lineage>
</organism>
<proteinExistence type="predicted"/>
<name>A0A840RZL6_9BURK</name>
<comment type="caution">
    <text evidence="1">The sequence shown here is derived from an EMBL/GenBank/DDBJ whole genome shotgun (WGS) entry which is preliminary data.</text>
</comment>
<dbReference type="EMBL" id="JACHHQ010000016">
    <property type="protein sequence ID" value="MBB5202548.1"/>
    <property type="molecule type" value="Genomic_DNA"/>
</dbReference>
<protein>
    <submittedName>
        <fullName evidence="1">Uncharacterized protein</fullName>
    </submittedName>
</protein>
<reference evidence="1 2" key="1">
    <citation type="submission" date="2020-08" db="EMBL/GenBank/DDBJ databases">
        <title>Genomic Encyclopedia of Type Strains, Phase IV (KMG-IV): sequencing the most valuable type-strain genomes for metagenomic binning, comparative biology and taxonomic classification.</title>
        <authorList>
            <person name="Goeker M."/>
        </authorList>
    </citation>
    <scope>NUCLEOTIDE SEQUENCE [LARGE SCALE GENOMIC DNA]</scope>
    <source>
        <strain evidence="1 2">DSM 23240</strain>
    </source>
</reference>
<sequence length="92" mass="10288">MWERYSHLYALGQLSVFHTEGEVSHKVIQESVEMSVLIFMAILIPNDSSLCKIFTGCSVNAHNLIYVLNQALSVIQTALYTKLSTISVDNLV</sequence>
<dbReference type="Proteomes" id="UP000571084">
    <property type="component" value="Unassembled WGS sequence"/>
</dbReference>
<keyword evidence="2" id="KW-1185">Reference proteome</keyword>
<dbReference type="AlphaFoldDB" id="A0A840RZL6"/>